<evidence type="ECO:0000313" key="3">
    <source>
        <dbReference type="EMBL" id="KAF8711873.1"/>
    </source>
</evidence>
<feature type="compositionally biased region" description="Pro residues" evidence="1">
    <location>
        <begin position="1399"/>
        <end position="1411"/>
    </location>
</feature>
<dbReference type="GO" id="GO:0007035">
    <property type="term" value="P:vacuolar acidification"/>
    <property type="evidence" value="ECO:0007669"/>
    <property type="project" value="TreeGrafter"/>
</dbReference>
<dbReference type="InterPro" id="IPR022033">
    <property type="entry name" value="Rav1p_C"/>
</dbReference>
<feature type="domain" description="RAVE complex protein Rav1 C-terminal" evidence="2">
    <location>
        <begin position="587"/>
        <end position="1236"/>
    </location>
</feature>
<dbReference type="Gene3D" id="2.130.10.10">
    <property type="entry name" value="YVTN repeat-like/Quinoprotein amine dehydrogenase"/>
    <property type="match status" value="1"/>
</dbReference>
<comment type="caution">
    <text evidence="3">The sequence shown here is derived from an EMBL/GenBank/DDBJ whole genome shotgun (WGS) entry which is preliminary data.</text>
</comment>
<dbReference type="EMBL" id="JACYCD010000045">
    <property type="protein sequence ID" value="KAF8711873.1"/>
    <property type="molecule type" value="Genomic_DNA"/>
</dbReference>
<evidence type="ECO:0000313" key="4">
    <source>
        <dbReference type="Proteomes" id="UP000602905"/>
    </source>
</evidence>
<feature type="compositionally biased region" description="Low complexity" evidence="1">
    <location>
        <begin position="1633"/>
        <end position="1650"/>
    </location>
</feature>
<dbReference type="OrthoDB" id="342131at2759"/>
<feature type="region of interest" description="Disordered" evidence="1">
    <location>
        <begin position="1249"/>
        <end position="1333"/>
    </location>
</feature>
<dbReference type="Proteomes" id="UP000602905">
    <property type="component" value="Unassembled WGS sequence"/>
</dbReference>
<feature type="region of interest" description="Disordered" evidence="1">
    <location>
        <begin position="1625"/>
        <end position="1655"/>
    </location>
</feature>
<proteinExistence type="predicted"/>
<feature type="region of interest" description="Disordered" evidence="1">
    <location>
        <begin position="1487"/>
        <end position="1526"/>
    </location>
</feature>
<protein>
    <submittedName>
        <fullName evidence="3">RAVE protein 1 C terminal</fullName>
    </submittedName>
</protein>
<dbReference type="GO" id="GO:0043291">
    <property type="term" value="C:RAVE complex"/>
    <property type="evidence" value="ECO:0007669"/>
    <property type="project" value="TreeGrafter"/>
</dbReference>
<feature type="compositionally biased region" description="Pro residues" evidence="1">
    <location>
        <begin position="1423"/>
        <end position="1435"/>
    </location>
</feature>
<feature type="compositionally biased region" description="Basic and acidic residues" evidence="1">
    <location>
        <begin position="1517"/>
        <end position="1526"/>
    </location>
</feature>
<dbReference type="Pfam" id="PF12234">
    <property type="entry name" value="Rav1p_C"/>
    <property type="match status" value="1"/>
</dbReference>
<name>A0A8H7LY37_9AGAM</name>
<organism evidence="3 4">
    <name type="scientific">Rhizoctonia solani</name>
    <dbReference type="NCBI Taxonomy" id="456999"/>
    <lineage>
        <taxon>Eukaryota</taxon>
        <taxon>Fungi</taxon>
        <taxon>Dikarya</taxon>
        <taxon>Basidiomycota</taxon>
        <taxon>Agaricomycotina</taxon>
        <taxon>Agaricomycetes</taxon>
        <taxon>Cantharellales</taxon>
        <taxon>Ceratobasidiaceae</taxon>
        <taxon>Rhizoctonia</taxon>
    </lineage>
</organism>
<sequence length="1774" mass="197329">MLRLRHSLPGQYEFASVPALLTLPRDGFLALAYPSLDTINILEAKSLRFLQSIALDDAIPRLDDQINRVECIAVDQELNLLFGSVGDRVGIWEPSSSFRNRNLFRVHSTLTHKARVNMIVSRNGLLAVASSEEVTFYSLDTQKDLPTWTPIFNLRIDSCSKLAISPGLTRISCIPKNVHQVHIYSLESRRRIQCISHMCQVEEISWRASKTSNRSDTILYTVTADYTVRIYMPVLDSADHLQLHASLDLYSFGVSGIISRICLLDRDAVVDSLGKAMERPIEGSPQEEEEEKARRTRLKSIIDEGWDLFAVVTQDGTVVVRAITNIDRRPPTLLHQFATLHSPPQTLLPSIRGFALCYEPSSSSAFIITAPRLHSYIVSPLSFFDAQVGGVRRLSVDEAGRGSIEKIQRFVRTASGLALGACYESGGGEVWRRHPDKGIVRIGRWASGNIAVVLSEGRAVISYTKTSRTLTLYHLLSDSTIDYNVPDIDSLIVLKDSGTQASILAITTHRSVIQIRSILPSDHLPMKLNVLGPTPFPGPTSKEIPALILPVDPMGWSFTLDTLQAAHDSLLSISHSGVLEFWTLSGDGEWRATGQVHTERTSIKLAKCSTAKKSALVATTAEGKEELTIWDHKESEFASGLEYVRILNEPITDLDWTSTAAPQSQSILAIGFAQHVVLLCQQRLTYFDDETAWVEIGKVETSQLIPYHISDSIWLAGGLLLVGAGHQMLLYGNSEEPTPLNNKPREQHSGDLFEIVSSHNGPLEDHHPQMLLQCLLWGKIDLVKEIIVRLAASFDAAESAGSDSLYFTKLPAWQFLSGHTSYDSIITWSSSVDDDDPHSFSRRLVERLLQKLEQQRLPHLSETEQAHLIVMIQTTLEIDEQRRALDANGLRYLISSRSFYTLNKRLETFGDNGKQNGIASTRAGKRERLRYRDIVWAFHSESQQIMMDASTEACGGRMTWSDAKALGVFLWTRSSEDLKNQMEVLARNQYLIGDRDPVSCSLFYFALGKVKLVHGLWRQAAWHKDHPLMVKFLSNDFTEARWRTAALKNAFALLGKQRFGERTYSERWNLVEPLAEFAAAFFMLGGSLQDAVNVCIKQLNDFQLAIALARVVEGDSGQVLRDILTKIVVPLAFKEGNRWLGSWAFWMLDRRDLAVRILLTPLGQLASSLQGDFTINEIGNPHFDDPSLALLFAQLKSKSLQTVKGVNEISGQTEFNFVLQMARVFCRMGCHPLALAITTSWSFDRPTLPTQGAVRRNSSVSSAPSSPTLSRRGEIQPRPRNHTRRKSLIMDMDISALPPTRTVSPVPEVPTPLPLETGAPKGEPLSTLKESDAIQPRKTGIGSLMQAAKQEVKMEQTELVPPPVPPGTFEMNTSVPQYFATGVPEPGHHPAQHEYYTGPPMPPPPPLPEPPGTSNVSLDPMLQQPPQPQSQPQPPQNQTHDQGSEAIINAAKAERTAQDRERGRLRVQRFRMKRKLADVDAGRRDKDTLKKIKFPSAIAQEGESNGAGPSTPRKVSGVKDTEAELRERERGRLRVQAYRMRKKMAEAKEGIRDVTTLKKIRTVKSGTAPVTPPAPNPITYAAAMPHLQPPMIQYQTDEMFNVSVETQPMLPPPPLHQTAIPDQTEAQSMVDISQPPSSSPTASTTTSPRQRAVRTNWFHPSRWSTINAAGLRANFSSAHEIVRLAKLAPGGEDIFKTLDRGTVHKWIDKERGGWSESVLEKVRKAAVKEAESWDAARIDDIVKPDNPGVFEGGLMSLDESGQEEQTELVPLTQV</sequence>
<dbReference type="PANTHER" id="PTHR13950">
    <property type="entry name" value="RABCONNECTIN-RELATED"/>
    <property type="match status" value="1"/>
</dbReference>
<feature type="region of interest" description="Disordered" evidence="1">
    <location>
        <begin position="1378"/>
        <end position="1442"/>
    </location>
</feature>
<dbReference type="PANTHER" id="PTHR13950:SF9">
    <property type="entry name" value="RABCONNECTIN-3A"/>
    <property type="match status" value="1"/>
</dbReference>
<dbReference type="InterPro" id="IPR015943">
    <property type="entry name" value="WD40/YVTN_repeat-like_dom_sf"/>
</dbReference>
<dbReference type="InterPro" id="IPR036322">
    <property type="entry name" value="WD40_repeat_dom_sf"/>
</dbReference>
<reference evidence="3" key="1">
    <citation type="submission" date="2020-09" db="EMBL/GenBank/DDBJ databases">
        <title>Comparative genome analyses of four rice-infecting Rhizoctonia solani isolates reveal extensive enrichment of homogalacturonan modification genes.</title>
        <authorList>
            <person name="Lee D.-Y."/>
            <person name="Jeon J."/>
            <person name="Kim K.-T."/>
            <person name="Cheong K."/>
            <person name="Song H."/>
            <person name="Choi G."/>
            <person name="Ko J."/>
            <person name="Opiyo S.O."/>
            <person name="Zuo S."/>
            <person name="Madhav S."/>
            <person name="Lee Y.-H."/>
            <person name="Wang G.-L."/>
        </authorList>
    </citation>
    <scope>NUCLEOTIDE SEQUENCE</scope>
    <source>
        <strain evidence="3">AG1-IA WGL</strain>
    </source>
</reference>
<feature type="compositionally biased region" description="Low complexity" evidence="1">
    <location>
        <begin position="1253"/>
        <end position="1270"/>
    </location>
</feature>
<evidence type="ECO:0000256" key="1">
    <source>
        <dbReference type="SAM" id="MobiDB-lite"/>
    </source>
</evidence>
<feature type="non-terminal residue" evidence="3">
    <location>
        <position position="1774"/>
    </location>
</feature>
<gene>
    <name evidence="3" type="ORF">RHS03_01524</name>
</gene>
<accession>A0A8H7LY37</accession>
<evidence type="ECO:0000259" key="2">
    <source>
        <dbReference type="Pfam" id="PF12234"/>
    </source>
</evidence>
<dbReference type="InterPro" id="IPR052208">
    <property type="entry name" value="DmX-like/RAVE_component"/>
</dbReference>
<dbReference type="SUPFAM" id="SSF50978">
    <property type="entry name" value="WD40 repeat-like"/>
    <property type="match status" value="1"/>
</dbReference>